<accession>A0A497XIX2</accession>
<name>A0A497XIX2_9PROT</name>
<dbReference type="OrthoDB" id="5297053at2"/>
<keyword evidence="2" id="KW-1185">Reference proteome</keyword>
<reference evidence="1 2" key="1">
    <citation type="submission" date="2018-10" db="EMBL/GenBank/DDBJ databases">
        <title>Genomic Encyclopedia of Type Strains, Phase IV (KMG-IV): sequencing the most valuable type-strain genomes for metagenomic binning, comparative biology and taxonomic classification.</title>
        <authorList>
            <person name="Goeker M."/>
        </authorList>
    </citation>
    <scope>NUCLEOTIDE SEQUENCE [LARGE SCALE GENOMIC DNA]</scope>
    <source>
        <strain evidence="1 2">DSM 26916</strain>
    </source>
</reference>
<dbReference type="RefSeq" id="WP_121239817.1">
    <property type="nucleotide sequence ID" value="NZ_BHVV01000001.1"/>
</dbReference>
<dbReference type="EMBL" id="RCCI01000004">
    <property type="protein sequence ID" value="RLJ67862.1"/>
    <property type="molecule type" value="Genomic_DNA"/>
</dbReference>
<proteinExistence type="predicted"/>
<comment type="caution">
    <text evidence="1">The sequence shown here is derived from an EMBL/GenBank/DDBJ whole genome shotgun (WGS) entry which is preliminary data.</text>
</comment>
<protein>
    <submittedName>
        <fullName evidence="1">Uncharacterized protein</fullName>
    </submittedName>
</protein>
<dbReference type="Proteomes" id="UP000268908">
    <property type="component" value="Unassembled WGS sequence"/>
</dbReference>
<dbReference type="AlphaFoldDB" id="A0A497XIX2"/>
<evidence type="ECO:0000313" key="1">
    <source>
        <dbReference type="EMBL" id="RLJ67862.1"/>
    </source>
</evidence>
<evidence type="ECO:0000313" key="2">
    <source>
        <dbReference type="Proteomes" id="UP000268908"/>
    </source>
</evidence>
<sequence>MKCTPTADYPKILPWLARKAGVTLPRAEALWRRAERFADGIARRRTPVWSKLAIDHLLTSLKAESAQRARAAGMGSLWLLPARVWLLTAEACERTTLALTVASHSRQRVA</sequence>
<gene>
    <name evidence="1" type="ORF">DFR35_0412</name>
</gene>
<organism evidence="1 2">
    <name type="scientific">Sulfurisoma sediminicola</name>
    <dbReference type="NCBI Taxonomy" id="1381557"/>
    <lineage>
        <taxon>Bacteria</taxon>
        <taxon>Pseudomonadati</taxon>
        <taxon>Pseudomonadota</taxon>
        <taxon>Betaproteobacteria</taxon>
        <taxon>Nitrosomonadales</taxon>
        <taxon>Sterolibacteriaceae</taxon>
        <taxon>Sulfurisoma</taxon>
    </lineage>
</organism>